<proteinExistence type="predicted"/>
<accession>G9Y0T5</accession>
<name>G9Y0T5_HAFAL</name>
<reference evidence="1 2" key="1">
    <citation type="submission" date="2011-08" db="EMBL/GenBank/DDBJ databases">
        <authorList>
            <person name="Weinstock G."/>
            <person name="Sodergren E."/>
            <person name="Clifton S."/>
            <person name="Fulton L."/>
            <person name="Fulton B."/>
            <person name="Courtney L."/>
            <person name="Fronick C."/>
            <person name="Harrison M."/>
            <person name="Strong C."/>
            <person name="Farmer C."/>
            <person name="Delahaunty K."/>
            <person name="Markovic C."/>
            <person name="Hall O."/>
            <person name="Minx P."/>
            <person name="Tomlinson C."/>
            <person name="Mitreva M."/>
            <person name="Hou S."/>
            <person name="Chen J."/>
            <person name="Wollam A."/>
            <person name="Pepin K.H."/>
            <person name="Johnson M."/>
            <person name="Bhonagiri V."/>
            <person name="Zhang X."/>
            <person name="Suruliraj S."/>
            <person name="Warren W."/>
            <person name="Chinwalla A."/>
            <person name="Mardis E.R."/>
            <person name="Wilson R.K."/>
        </authorList>
    </citation>
    <scope>NUCLEOTIDE SEQUENCE [LARGE SCALE GENOMIC DNA]</scope>
    <source>
        <strain evidence="1 2">ATCC 51873</strain>
    </source>
</reference>
<organism evidence="1 2">
    <name type="scientific">Hafnia alvei ATCC 51873</name>
    <dbReference type="NCBI Taxonomy" id="1002364"/>
    <lineage>
        <taxon>Bacteria</taxon>
        <taxon>Pseudomonadati</taxon>
        <taxon>Pseudomonadota</taxon>
        <taxon>Gammaproteobacteria</taxon>
        <taxon>Enterobacterales</taxon>
        <taxon>Hafniaceae</taxon>
        <taxon>Hafnia</taxon>
    </lineage>
</organism>
<comment type="caution">
    <text evidence="1">The sequence shown here is derived from an EMBL/GenBank/DDBJ whole genome shotgun (WGS) entry which is preliminary data.</text>
</comment>
<sequence>MRQEKRSGVWLILPLKPLTTYDGASSTGARLQKTPQLMLERLR</sequence>
<dbReference type="Proteomes" id="UP000005959">
    <property type="component" value="Unassembled WGS sequence"/>
</dbReference>
<dbReference type="HOGENOM" id="CLU_3234301_0_0_6"/>
<evidence type="ECO:0000313" key="2">
    <source>
        <dbReference type="Proteomes" id="UP000005959"/>
    </source>
</evidence>
<gene>
    <name evidence="1" type="ORF">HMPREF0454_00143</name>
</gene>
<evidence type="ECO:0000313" key="1">
    <source>
        <dbReference type="EMBL" id="EHM48531.1"/>
    </source>
</evidence>
<dbReference type="EMBL" id="AGCI01000004">
    <property type="protein sequence ID" value="EHM48531.1"/>
    <property type="molecule type" value="Genomic_DNA"/>
</dbReference>
<dbReference type="AlphaFoldDB" id="G9Y0T5"/>
<protein>
    <submittedName>
        <fullName evidence="1">Uncharacterized protein</fullName>
    </submittedName>
</protein>
<dbReference type="PATRIC" id="fig|1002364.3.peg.128"/>